<dbReference type="InterPro" id="IPR013783">
    <property type="entry name" value="Ig-like_fold"/>
</dbReference>
<dbReference type="EMBL" id="KF121863">
    <property type="protein sequence ID" value="AIA89155.1"/>
    <property type="molecule type" value="Genomic_DNA"/>
</dbReference>
<dbReference type="GO" id="GO:0000272">
    <property type="term" value="P:polysaccharide catabolic process"/>
    <property type="evidence" value="ECO:0007669"/>
    <property type="project" value="UniProtKB-KW"/>
</dbReference>
<name>A0A060C804_9ACTN</name>
<keyword evidence="1" id="KW-0624">Polysaccharide degradation</keyword>
<dbReference type="SUPFAM" id="SSF49384">
    <property type="entry name" value="Carbohydrate-binding domain"/>
    <property type="match status" value="1"/>
</dbReference>
<dbReference type="Gene3D" id="2.60.40.290">
    <property type="match status" value="1"/>
</dbReference>
<dbReference type="SUPFAM" id="SSF49265">
    <property type="entry name" value="Fibronectin type III"/>
    <property type="match status" value="1"/>
</dbReference>
<proteinExistence type="predicted"/>
<dbReference type="InterPro" id="IPR008965">
    <property type="entry name" value="CBM2/CBM3_carb-bd_dom_sf"/>
</dbReference>
<organism evidence="2">
    <name type="scientific">uncultured Streptomyces sp</name>
    <dbReference type="NCBI Taxonomy" id="174707"/>
    <lineage>
        <taxon>Bacteria</taxon>
        <taxon>Bacillati</taxon>
        <taxon>Actinomycetota</taxon>
        <taxon>Actinomycetes</taxon>
        <taxon>Kitasatosporales</taxon>
        <taxon>Streptomycetaceae</taxon>
        <taxon>Streptomyces</taxon>
        <taxon>environmental samples</taxon>
    </lineage>
</organism>
<dbReference type="InterPro" id="IPR036116">
    <property type="entry name" value="FN3_sf"/>
</dbReference>
<evidence type="ECO:0000313" key="2">
    <source>
        <dbReference type="EMBL" id="AIA89155.1"/>
    </source>
</evidence>
<sequence length="148" mass="14704">MKSVSGADVALAAGTYTLTPKSYTADIAPGESVTVKLQIAYLGGPHQCTIDGYACDGDADGPDVTAPAAPSGLTVSAATTSYELTWDPSTSEDVTAYRVYRDGALVAITDGTAYTAATVRAGSTTDVAVSAVDAAGNESAAVTALAST</sequence>
<evidence type="ECO:0000256" key="1">
    <source>
        <dbReference type="ARBA" id="ARBA00023326"/>
    </source>
</evidence>
<dbReference type="GO" id="GO:0030247">
    <property type="term" value="F:polysaccharide binding"/>
    <property type="evidence" value="ECO:0007669"/>
    <property type="project" value="InterPro"/>
</dbReference>
<dbReference type="Gene3D" id="2.60.40.10">
    <property type="entry name" value="Immunoglobulins"/>
    <property type="match status" value="1"/>
</dbReference>
<reference evidence="2" key="1">
    <citation type="journal article" date="2013" name="Environ. Microbiol.">
        <title>Seasonally variable intestinal metagenomes of the red palm weevil (Rhynchophorus ferrugineus).</title>
        <authorList>
            <person name="Jia S."/>
            <person name="Zhang X."/>
            <person name="Zhang G."/>
            <person name="Yin A."/>
            <person name="Zhang S."/>
            <person name="Li F."/>
            <person name="Wang L."/>
            <person name="Zhao D."/>
            <person name="Yun Q."/>
            <person name="Tala"/>
            <person name="Wang J."/>
            <person name="Sun G."/>
            <person name="Baabdullah M."/>
            <person name="Yu X."/>
            <person name="Hu S."/>
            <person name="Al-Mssallem I.S."/>
            <person name="Yu J."/>
        </authorList>
    </citation>
    <scope>NUCLEOTIDE SEQUENCE</scope>
</reference>
<protein>
    <submittedName>
        <fullName evidence="2">CAZy families CBM2|GH18 protein</fullName>
    </submittedName>
</protein>
<keyword evidence="1" id="KW-0119">Carbohydrate metabolism</keyword>
<dbReference type="InterPro" id="IPR012291">
    <property type="entry name" value="CBM2_carb-bd_dom_sf"/>
</dbReference>
<dbReference type="GO" id="GO:0004553">
    <property type="term" value="F:hydrolase activity, hydrolyzing O-glycosyl compounds"/>
    <property type="evidence" value="ECO:0007669"/>
    <property type="project" value="InterPro"/>
</dbReference>
<dbReference type="AlphaFoldDB" id="A0A060C804"/>
<feature type="non-terminal residue" evidence="2">
    <location>
        <position position="148"/>
    </location>
</feature>
<accession>A0A060C804</accession>